<keyword evidence="2" id="KW-0472">Membrane</keyword>
<protein>
    <submittedName>
        <fullName evidence="3">Uncharacterized protein</fullName>
    </submittedName>
</protein>
<dbReference type="Gene3D" id="2.60.40.2880">
    <property type="entry name" value="MmpS1-5, C-terminal soluble domain"/>
    <property type="match status" value="1"/>
</dbReference>
<dbReference type="InterPro" id="IPR038468">
    <property type="entry name" value="MmpS_C"/>
</dbReference>
<gene>
    <name evidence="3" type="ORF">GII30_21870</name>
</gene>
<dbReference type="AlphaFoldDB" id="A0A857L2J1"/>
<organism evidence="3">
    <name type="scientific">Gordonia amarae</name>
    <dbReference type="NCBI Taxonomy" id="36821"/>
    <lineage>
        <taxon>Bacteria</taxon>
        <taxon>Bacillati</taxon>
        <taxon>Actinomycetota</taxon>
        <taxon>Actinomycetes</taxon>
        <taxon>Mycobacteriales</taxon>
        <taxon>Gordoniaceae</taxon>
        <taxon>Gordonia</taxon>
    </lineage>
</organism>
<evidence type="ECO:0000313" key="3">
    <source>
        <dbReference type="EMBL" id="QHN41451.1"/>
    </source>
</evidence>
<feature type="transmembrane region" description="Helical" evidence="2">
    <location>
        <begin position="87"/>
        <end position="108"/>
    </location>
</feature>
<dbReference type="RefSeq" id="WP_005184211.1">
    <property type="nucleotide sequence ID" value="NZ_CP045804.1"/>
</dbReference>
<feature type="region of interest" description="Disordered" evidence="1">
    <location>
        <begin position="1"/>
        <end position="82"/>
    </location>
</feature>
<keyword evidence="2" id="KW-1133">Transmembrane helix</keyword>
<sequence length="241" mass="25070">MTQRQPTPPDLNDAERSYLQPVGPQFYPPLGYTDDGTPQYLPGQQSARPSHVPTGIGAIAPGTPAADDLHAAPGPVSHRAQPRQGGVWKAAVYLVVIAVLGAATILMARNVLSDGPEEITLPSVDTSDTWITDTAPPYPTVPDTPTKRGATVDSAGKSVVYQATINGVGVLAYSDDTGTRTDVISEPEWKVTFTGTGAPLRLLVVATSGSSVSCAILVDGQVVAHDDVSTQSSRRTAACLA</sequence>
<evidence type="ECO:0000256" key="2">
    <source>
        <dbReference type="SAM" id="Phobius"/>
    </source>
</evidence>
<proteinExistence type="predicted"/>
<feature type="compositionally biased region" description="Low complexity" evidence="1">
    <location>
        <begin position="53"/>
        <end position="66"/>
    </location>
</feature>
<reference evidence="3" key="1">
    <citation type="journal article" date="2021" name="Nat. Microbiol.">
        <title>Cocultivation of an ultrasmall environmental parasitic bacterium with lytic ability against bacteria associated with wastewater foams.</title>
        <authorList>
            <person name="Batinovic S."/>
            <person name="Rose J.J.A."/>
            <person name="Ratcliffe J."/>
            <person name="Seviour R.J."/>
            <person name="Petrovski S."/>
        </authorList>
    </citation>
    <scope>NUCLEOTIDE SEQUENCE</scope>
    <source>
        <strain evidence="3">CON44</strain>
    </source>
</reference>
<accession>A0A857L2J1</accession>
<name>A0A857L2J1_9ACTN</name>
<keyword evidence="2" id="KW-0812">Transmembrane</keyword>
<dbReference type="EMBL" id="CP045810">
    <property type="protein sequence ID" value="QHN41451.1"/>
    <property type="molecule type" value="Genomic_DNA"/>
</dbReference>
<evidence type="ECO:0000256" key="1">
    <source>
        <dbReference type="SAM" id="MobiDB-lite"/>
    </source>
</evidence>